<name>A0A3D9L2L3_MARFU</name>
<dbReference type="GO" id="GO:0000155">
    <property type="term" value="F:phosphorelay sensor kinase activity"/>
    <property type="evidence" value="ECO:0007669"/>
    <property type="project" value="TreeGrafter"/>
</dbReference>
<feature type="signal peptide" evidence="3">
    <location>
        <begin position="1"/>
        <end position="19"/>
    </location>
</feature>
<evidence type="ECO:0000256" key="3">
    <source>
        <dbReference type="SAM" id="SignalP"/>
    </source>
</evidence>
<dbReference type="RefSeq" id="WP_115868280.1">
    <property type="nucleotide sequence ID" value="NZ_QREG01000009.1"/>
</dbReference>
<dbReference type="Gene3D" id="2.60.40.10">
    <property type="entry name" value="Immunoglobulins"/>
    <property type="match status" value="1"/>
</dbReference>
<evidence type="ECO:0000259" key="4">
    <source>
        <dbReference type="Pfam" id="PF07495"/>
    </source>
</evidence>
<dbReference type="Pfam" id="PF07495">
    <property type="entry name" value="Y_Y_Y"/>
    <property type="match status" value="1"/>
</dbReference>
<dbReference type="AlphaFoldDB" id="A0A3D9L2L3"/>
<evidence type="ECO:0000313" key="5">
    <source>
        <dbReference type="EMBL" id="RED98979.1"/>
    </source>
</evidence>
<feature type="domain" description="Two component regulator three Y" evidence="4">
    <location>
        <begin position="694"/>
        <end position="754"/>
    </location>
</feature>
<keyword evidence="2" id="KW-0472">Membrane</keyword>
<dbReference type="InterPro" id="IPR015943">
    <property type="entry name" value="WD40/YVTN_repeat-like_dom_sf"/>
</dbReference>
<feature type="transmembrane region" description="Helical" evidence="2">
    <location>
        <begin position="823"/>
        <end position="844"/>
    </location>
</feature>
<evidence type="ECO:0000256" key="1">
    <source>
        <dbReference type="ARBA" id="ARBA00022553"/>
    </source>
</evidence>
<organism evidence="5 6">
    <name type="scientific">Marinoscillum furvescens DSM 4134</name>
    <dbReference type="NCBI Taxonomy" id="1122208"/>
    <lineage>
        <taxon>Bacteria</taxon>
        <taxon>Pseudomonadati</taxon>
        <taxon>Bacteroidota</taxon>
        <taxon>Cytophagia</taxon>
        <taxon>Cytophagales</taxon>
        <taxon>Reichenbachiellaceae</taxon>
        <taxon>Marinoscillum</taxon>
    </lineage>
</organism>
<keyword evidence="1" id="KW-0597">Phosphoprotein</keyword>
<evidence type="ECO:0000313" key="6">
    <source>
        <dbReference type="Proteomes" id="UP000256779"/>
    </source>
</evidence>
<protein>
    <submittedName>
        <fullName evidence="5">Ligand-binding sensor domain-containing protein</fullName>
    </submittedName>
</protein>
<keyword evidence="2" id="KW-1133">Transmembrane helix</keyword>
<evidence type="ECO:0000256" key="2">
    <source>
        <dbReference type="SAM" id="Phobius"/>
    </source>
</evidence>
<dbReference type="Proteomes" id="UP000256779">
    <property type="component" value="Unassembled WGS sequence"/>
</dbReference>
<proteinExistence type="predicted"/>
<dbReference type="InterPro" id="IPR011110">
    <property type="entry name" value="Reg_prop"/>
</dbReference>
<feature type="transmembrane region" description="Helical" evidence="2">
    <location>
        <begin position="794"/>
        <end position="811"/>
    </location>
</feature>
<sequence>MKRISLLLVWLLVSQWANAIFFDQRVFNPESGLTGTFVYTLSQDHEGFLWIGTENGLFRYDGDKFESYYENDSLPQAFTASKSYATSTYFGEDNGAIRHWNGVQFETIKEGSGSASRIMGIERDSKNQLWLLTQNNGLFRFDPATGKTDEFLVPALAGVVANAMGIFSDVLYVGTSEGLFRFDVASGTPQQMENIEVLDFINVLSMQPKNGSNGFWVGTEDEGLYMVNALADRSGRYADVAIKTKILPRESIVTIQEAPNKDLWLGTRYHGLYKINFNQDKKLPVQYTHFDTNKSLPGNQIGAILIDRAETMWCGMLGTGLAQLVEKSLHYYSFEKTLRSSNFSATIQNRYHELFFGTEDGIVKAHYPDKNDSLVFEYYRSDFFDGMTITTFSYALDSSFLIGTKANGVFKADERFEKIERFPLHLNFEVSPVHALEVDQQGNLWVSISGHGVYKYEGDEQVAHYATSTGFYHNEIYDLQIDKGGNVWTAAHSAGLAVIRADGQVDLLTKDKIFPSRDVNALTMDRSGNIWIATYGNGVFEYNGEEFIRFTKNDGLLSDYCNSIIADRDDHVWIGHRKGLSRLDEHTNSITTLTRKSGLGELNFLQNSAFSDEDHNIWMGNRHGITYLSSPHKRFSYQTLKTHIMDVRLFYKEVDLQEHSDSEELNGIIPRDLSFAYDQNELTFDFVAVNLLAPDKNLYQYRLIGYDNEWSPPTSQNSMTFTNLDPGNYRFEVRQSDNPVYWSDDNVYQAAFEVRPPYWRTWWFSSGEVIFLIILVVITVFFTKKLKNKGLVKFLIYVSLFIIFEYIHTQLEPYLEDFAGGAPIFQVLMHTLLALVLFPVENLVSHRIYVKSAAKKQAEAAIHSVKVDTPPAPAQHPE</sequence>
<keyword evidence="6" id="KW-1185">Reference proteome</keyword>
<gene>
    <name evidence="5" type="ORF">C7460_109171</name>
</gene>
<dbReference type="OrthoDB" id="9809670at2"/>
<dbReference type="Pfam" id="PF07494">
    <property type="entry name" value="Reg_prop"/>
    <property type="match status" value="2"/>
</dbReference>
<dbReference type="SUPFAM" id="SSF63829">
    <property type="entry name" value="Calcium-dependent phosphotriesterase"/>
    <property type="match status" value="1"/>
</dbReference>
<dbReference type="PANTHER" id="PTHR43547">
    <property type="entry name" value="TWO-COMPONENT HISTIDINE KINASE"/>
    <property type="match status" value="1"/>
</dbReference>
<dbReference type="SUPFAM" id="SSF101898">
    <property type="entry name" value="NHL repeat"/>
    <property type="match status" value="1"/>
</dbReference>
<keyword evidence="3" id="KW-0732">Signal</keyword>
<dbReference type="InterPro" id="IPR011123">
    <property type="entry name" value="Y_Y_Y"/>
</dbReference>
<keyword evidence="2" id="KW-0812">Transmembrane</keyword>
<dbReference type="EMBL" id="QREG01000009">
    <property type="protein sequence ID" value="RED98979.1"/>
    <property type="molecule type" value="Genomic_DNA"/>
</dbReference>
<comment type="caution">
    <text evidence="5">The sequence shown here is derived from an EMBL/GenBank/DDBJ whole genome shotgun (WGS) entry which is preliminary data.</text>
</comment>
<dbReference type="InterPro" id="IPR013783">
    <property type="entry name" value="Ig-like_fold"/>
</dbReference>
<feature type="transmembrane region" description="Helical" evidence="2">
    <location>
        <begin position="762"/>
        <end position="782"/>
    </location>
</feature>
<accession>A0A3D9L2L3</accession>
<reference evidence="5 6" key="1">
    <citation type="submission" date="2018-07" db="EMBL/GenBank/DDBJ databases">
        <title>Genomic Encyclopedia of Type Strains, Phase IV (KMG-IV): sequencing the most valuable type-strain genomes for metagenomic binning, comparative biology and taxonomic classification.</title>
        <authorList>
            <person name="Goeker M."/>
        </authorList>
    </citation>
    <scope>NUCLEOTIDE SEQUENCE [LARGE SCALE GENOMIC DNA]</scope>
    <source>
        <strain evidence="5 6">DSM 4134</strain>
    </source>
</reference>
<feature type="chain" id="PRO_5017688292" evidence="3">
    <location>
        <begin position="20"/>
        <end position="878"/>
    </location>
</feature>
<dbReference type="PANTHER" id="PTHR43547:SF2">
    <property type="entry name" value="HYBRID SIGNAL TRANSDUCTION HISTIDINE KINASE C"/>
    <property type="match status" value="1"/>
</dbReference>
<dbReference type="Gene3D" id="2.130.10.10">
    <property type="entry name" value="YVTN repeat-like/Quinoprotein amine dehydrogenase"/>
    <property type="match status" value="2"/>
</dbReference>